<evidence type="ECO:0000313" key="3">
    <source>
        <dbReference type="EMBL" id="KGP63331.1"/>
    </source>
</evidence>
<feature type="active site" description="Proton donor" evidence="2">
    <location>
        <position position="45"/>
    </location>
</feature>
<evidence type="ECO:0000313" key="4">
    <source>
        <dbReference type="Proteomes" id="UP000054422"/>
    </source>
</evidence>
<sequence>MKAIRAFFAVALPQSIQKNIWSVLEPLRNATPANLIRWTTPTYFHITLQFLQRLEIDHIQALTDGVHKVFKNKNKFYLELGTLEWFPASKKPRLISLSVGPQDILRDLSAGIGQVISGLNYPVESRPFRGHLTIGRVVNHNVMLQQLLPMELPIIPPVLIEEFYLIESKPGKEGSNYFPLAQFPLQ</sequence>
<dbReference type="GO" id="GO:0004113">
    <property type="term" value="F:2',3'-cyclic-nucleotide 3'-phosphodiesterase activity"/>
    <property type="evidence" value="ECO:0007669"/>
    <property type="project" value="InterPro"/>
</dbReference>
<dbReference type="InterPro" id="IPR009097">
    <property type="entry name" value="Cyclic_Pdiesterase"/>
</dbReference>
<feature type="short sequence motif" description="HXTX 2" evidence="2">
    <location>
        <begin position="131"/>
        <end position="134"/>
    </location>
</feature>
<dbReference type="OrthoDB" id="7061261at2"/>
<protein>
    <recommendedName>
        <fullName evidence="2">RNA 2',3'-cyclic phosphodiesterase</fullName>
        <shortName evidence="2">RNA 2',3'-CPDase</shortName>
        <ecNumber evidence="2">3.1.4.58</ecNumber>
    </recommendedName>
</protein>
<dbReference type="Pfam" id="PF13563">
    <property type="entry name" value="2_5_RNA_ligase2"/>
    <property type="match status" value="1"/>
</dbReference>
<keyword evidence="1 2" id="KW-0378">Hydrolase</keyword>
<feature type="short sequence motif" description="HXTX 1" evidence="2">
    <location>
        <begin position="45"/>
        <end position="48"/>
    </location>
</feature>
<proteinExistence type="inferred from homology"/>
<comment type="catalytic activity">
    <reaction evidence="2">
        <text>a 3'-end 2',3'-cyclophospho-ribonucleotide-RNA + H2O = a 3'-end 2'-phospho-ribonucleotide-RNA + H(+)</text>
        <dbReference type="Rhea" id="RHEA:11828"/>
        <dbReference type="Rhea" id="RHEA-COMP:10464"/>
        <dbReference type="Rhea" id="RHEA-COMP:17353"/>
        <dbReference type="ChEBI" id="CHEBI:15377"/>
        <dbReference type="ChEBI" id="CHEBI:15378"/>
        <dbReference type="ChEBI" id="CHEBI:83064"/>
        <dbReference type="ChEBI" id="CHEBI:173113"/>
        <dbReference type="EC" id="3.1.4.58"/>
    </reaction>
</comment>
<dbReference type="EC" id="3.1.4.58" evidence="2"/>
<dbReference type="NCBIfam" id="TIGR02258">
    <property type="entry name" value="2_5_ligase"/>
    <property type="match status" value="1"/>
</dbReference>
<dbReference type="InterPro" id="IPR004175">
    <property type="entry name" value="RNA_CPDase"/>
</dbReference>
<dbReference type="Gene3D" id="3.90.1140.10">
    <property type="entry name" value="Cyclic phosphodiesterase"/>
    <property type="match status" value="1"/>
</dbReference>
<dbReference type="SUPFAM" id="SSF55144">
    <property type="entry name" value="LigT-like"/>
    <property type="match status" value="1"/>
</dbReference>
<keyword evidence="4" id="KW-1185">Reference proteome</keyword>
<organism evidence="3 4">
    <name type="scientific">Legionella norrlandica</name>
    <dbReference type="NCBI Taxonomy" id="1498499"/>
    <lineage>
        <taxon>Bacteria</taxon>
        <taxon>Pseudomonadati</taxon>
        <taxon>Pseudomonadota</taxon>
        <taxon>Gammaproteobacteria</taxon>
        <taxon>Legionellales</taxon>
        <taxon>Legionellaceae</taxon>
        <taxon>Legionella</taxon>
    </lineage>
</organism>
<dbReference type="AlphaFoldDB" id="A0A0A2SUD8"/>
<dbReference type="RefSeq" id="WP_035889120.1">
    <property type="nucleotide sequence ID" value="NZ_JNCF01000019.1"/>
</dbReference>
<evidence type="ECO:0000256" key="1">
    <source>
        <dbReference type="ARBA" id="ARBA00022801"/>
    </source>
</evidence>
<name>A0A0A2SUD8_9GAMM</name>
<feature type="active site" description="Proton acceptor" evidence="2">
    <location>
        <position position="131"/>
    </location>
</feature>
<dbReference type="EMBL" id="JNCF01000019">
    <property type="protein sequence ID" value="KGP63331.1"/>
    <property type="molecule type" value="Genomic_DNA"/>
</dbReference>
<dbReference type="HAMAP" id="MF_01940">
    <property type="entry name" value="RNA_CPDase"/>
    <property type="match status" value="1"/>
</dbReference>
<keyword evidence="3" id="KW-0436">Ligase</keyword>
<accession>A0A0A2SUD8</accession>
<comment type="caution">
    <text evidence="3">The sequence shown here is derived from an EMBL/GenBank/DDBJ whole genome shotgun (WGS) entry which is preliminary data.</text>
</comment>
<dbReference type="STRING" id="1498499.EP47_10745"/>
<comment type="similarity">
    <text evidence="2">Belongs to the 2H phosphoesterase superfamily. ThpR family.</text>
</comment>
<dbReference type="PANTHER" id="PTHR35561">
    <property type="entry name" value="RNA 2',3'-CYCLIC PHOSPHODIESTERASE"/>
    <property type="match status" value="1"/>
</dbReference>
<evidence type="ECO:0000256" key="2">
    <source>
        <dbReference type="HAMAP-Rule" id="MF_01940"/>
    </source>
</evidence>
<comment type="function">
    <text evidence="2">Hydrolyzes RNA 2',3'-cyclic phosphodiester to an RNA 2'-phosphomonoester.</text>
</comment>
<dbReference type="GO" id="GO:0008664">
    <property type="term" value="F:RNA 2',3'-cyclic 3'-phosphodiesterase activity"/>
    <property type="evidence" value="ECO:0007669"/>
    <property type="project" value="UniProtKB-EC"/>
</dbReference>
<reference evidence="3 4" key="1">
    <citation type="submission" date="2014-05" db="EMBL/GenBank/DDBJ databases">
        <authorList>
            <person name="Rizzardi K."/>
            <person name="Winiecka-Krusnell J."/>
            <person name="Ramliden M."/>
            <person name="Alm E."/>
            <person name="Andersson S."/>
            <person name="Byfors S."/>
        </authorList>
    </citation>
    <scope>NUCLEOTIDE SEQUENCE [LARGE SCALE GENOMIC DNA]</scope>
    <source>
        <strain evidence="3 4">LEGN</strain>
    </source>
</reference>
<gene>
    <name evidence="3" type="ORF">EP47_10745</name>
</gene>
<dbReference type="GO" id="GO:0016874">
    <property type="term" value="F:ligase activity"/>
    <property type="evidence" value="ECO:0007669"/>
    <property type="project" value="UniProtKB-KW"/>
</dbReference>
<dbReference type="Proteomes" id="UP000054422">
    <property type="component" value="Unassembled WGS sequence"/>
</dbReference>
<dbReference type="PANTHER" id="PTHR35561:SF1">
    <property type="entry name" value="RNA 2',3'-CYCLIC PHOSPHODIESTERASE"/>
    <property type="match status" value="1"/>
</dbReference>